<feature type="compositionally biased region" description="Low complexity" evidence="1">
    <location>
        <begin position="141"/>
        <end position="162"/>
    </location>
</feature>
<name>A0A239AKF4_9ACTN</name>
<evidence type="ECO:0000313" key="2">
    <source>
        <dbReference type="EMBL" id="SNR95544.1"/>
    </source>
</evidence>
<protein>
    <submittedName>
        <fullName evidence="2">Uncharacterized protein</fullName>
    </submittedName>
</protein>
<proteinExistence type="predicted"/>
<gene>
    <name evidence="2" type="ORF">SAMN06264365_107377</name>
</gene>
<keyword evidence="3" id="KW-1185">Reference proteome</keyword>
<dbReference type="EMBL" id="FZNR01000007">
    <property type="protein sequence ID" value="SNR95544.1"/>
    <property type="molecule type" value="Genomic_DNA"/>
</dbReference>
<evidence type="ECO:0000256" key="1">
    <source>
        <dbReference type="SAM" id="MobiDB-lite"/>
    </source>
</evidence>
<feature type="compositionally biased region" description="Basic and acidic residues" evidence="1">
    <location>
        <begin position="250"/>
        <end position="260"/>
    </location>
</feature>
<reference evidence="2 3" key="1">
    <citation type="submission" date="2017-06" db="EMBL/GenBank/DDBJ databases">
        <authorList>
            <person name="Kim H.J."/>
            <person name="Triplett B.A."/>
        </authorList>
    </citation>
    <scope>NUCLEOTIDE SEQUENCE [LARGE SCALE GENOMIC DNA]</scope>
    <source>
        <strain evidence="2 3">DSM 43151</strain>
    </source>
</reference>
<feature type="region of interest" description="Disordered" evidence="1">
    <location>
        <begin position="75"/>
        <end position="285"/>
    </location>
</feature>
<evidence type="ECO:0000313" key="3">
    <source>
        <dbReference type="Proteomes" id="UP000198415"/>
    </source>
</evidence>
<dbReference type="AlphaFoldDB" id="A0A239AKF4"/>
<sequence>MRQLQLFTTAQLSTMRDRTKRRNYSAEADEFRREHEKRRAWGLTQRHARKLHRVYGHIPADEEIKARWNERIAAASTCRRPEPDPPPNSEAAIAKPPHPEAAIAKPPHPETATAQPPHPETATAQPPHPETATAQPPHPETATAQPAPSSIAASTTAPYSSPDCEPRVSMRAANAAACPAGPDTTAGFDDPTVNPEPTCETAPTPGQAVTTRFAENGPKPAPETYIKSPERQPRRRRKPGECSRTAHQTPGRDYRFEHTRTANCRRPRRSRTGRDPPTCPRLLDI</sequence>
<accession>A0A239AKF4</accession>
<dbReference type="Proteomes" id="UP000198415">
    <property type="component" value="Unassembled WGS sequence"/>
</dbReference>
<organism evidence="2 3">
    <name type="scientific">Actinoplanes regularis</name>
    <dbReference type="NCBI Taxonomy" id="52697"/>
    <lineage>
        <taxon>Bacteria</taxon>
        <taxon>Bacillati</taxon>
        <taxon>Actinomycetota</taxon>
        <taxon>Actinomycetes</taxon>
        <taxon>Micromonosporales</taxon>
        <taxon>Micromonosporaceae</taxon>
        <taxon>Actinoplanes</taxon>
    </lineage>
</organism>